<dbReference type="GO" id="GO:0005576">
    <property type="term" value="C:extracellular region"/>
    <property type="evidence" value="ECO:0007669"/>
    <property type="project" value="UniProtKB-SubCell"/>
</dbReference>
<sequence>MTRKPIDSAALEKVVGGAYLPGTDGHDTTIGTNEADSIVLGAGNDYAEGRGGNDYIDAGAGHDEVYGDAGDDAIFAGAGNDFAAGGAGNDYIEGNDGDDVILGEAGTDALTGGAGNDIVVGGDGADNLQGDAGDDTLIGGFSDRAADSAFGGEGNDTFSWSPGGGNDYFDGGNGRDALTISGMTMAQLQQGLQVYTPGLQLLENSAGGVSFVNSQGQPQSFSGQLTIGGETLRFDNVERLQVG</sequence>
<protein>
    <recommendedName>
        <fullName evidence="5">Calcium-binding protein</fullName>
    </recommendedName>
</protein>
<comment type="caution">
    <text evidence="3">The sequence shown here is derived from an EMBL/GenBank/DDBJ whole genome shotgun (WGS) entry which is preliminary data.</text>
</comment>
<dbReference type="InterPro" id="IPR011049">
    <property type="entry name" value="Serralysin-like_metalloprot_C"/>
</dbReference>
<dbReference type="PROSITE" id="PS00330">
    <property type="entry name" value="HEMOLYSIN_CALCIUM"/>
    <property type="match status" value="1"/>
</dbReference>
<dbReference type="Pfam" id="PF00353">
    <property type="entry name" value="HemolysinCabind"/>
    <property type="match status" value="4"/>
</dbReference>
<dbReference type="RefSeq" id="WP_209374907.1">
    <property type="nucleotide sequence ID" value="NZ_JAGIZA010000009.1"/>
</dbReference>
<dbReference type="InterPro" id="IPR018511">
    <property type="entry name" value="Hemolysin-typ_Ca-bd_CS"/>
</dbReference>
<dbReference type="PANTHER" id="PTHR38340">
    <property type="entry name" value="S-LAYER PROTEIN"/>
    <property type="match status" value="1"/>
</dbReference>
<keyword evidence="4" id="KW-1185">Reference proteome</keyword>
<gene>
    <name evidence="3" type="ORF">J5Y10_15310</name>
</gene>
<organism evidence="3 4">
    <name type="scientific">Roseomonas indoligenes</name>
    <dbReference type="NCBI Taxonomy" id="2820811"/>
    <lineage>
        <taxon>Bacteria</taxon>
        <taxon>Pseudomonadati</taxon>
        <taxon>Pseudomonadota</taxon>
        <taxon>Alphaproteobacteria</taxon>
        <taxon>Acetobacterales</taxon>
        <taxon>Roseomonadaceae</taxon>
        <taxon>Roseomonas</taxon>
    </lineage>
</organism>
<evidence type="ECO:0000256" key="2">
    <source>
        <dbReference type="ARBA" id="ARBA00022525"/>
    </source>
</evidence>
<keyword evidence="2" id="KW-0964">Secreted</keyword>
<proteinExistence type="predicted"/>
<name>A0A940MYT8_9PROT</name>
<dbReference type="GO" id="GO:0005509">
    <property type="term" value="F:calcium ion binding"/>
    <property type="evidence" value="ECO:0007669"/>
    <property type="project" value="InterPro"/>
</dbReference>
<evidence type="ECO:0000313" key="4">
    <source>
        <dbReference type="Proteomes" id="UP000677537"/>
    </source>
</evidence>
<dbReference type="PRINTS" id="PR00313">
    <property type="entry name" value="CABNDNGRPT"/>
</dbReference>
<evidence type="ECO:0000313" key="3">
    <source>
        <dbReference type="EMBL" id="MBP0494153.1"/>
    </source>
</evidence>
<dbReference type="InterPro" id="IPR050557">
    <property type="entry name" value="RTX_toxin/Mannuronan_C5-epim"/>
</dbReference>
<reference evidence="3" key="1">
    <citation type="submission" date="2021-03" db="EMBL/GenBank/DDBJ databases">
        <authorList>
            <person name="So Y."/>
        </authorList>
    </citation>
    <scope>NUCLEOTIDE SEQUENCE</scope>
    <source>
        <strain evidence="3">SG15</strain>
    </source>
</reference>
<evidence type="ECO:0008006" key="5">
    <source>
        <dbReference type="Google" id="ProtNLM"/>
    </source>
</evidence>
<dbReference type="AlphaFoldDB" id="A0A940MYT8"/>
<dbReference type="Gene3D" id="2.150.10.10">
    <property type="entry name" value="Serralysin-like metalloprotease, C-terminal"/>
    <property type="match status" value="2"/>
</dbReference>
<accession>A0A940MYT8</accession>
<evidence type="ECO:0000256" key="1">
    <source>
        <dbReference type="ARBA" id="ARBA00004613"/>
    </source>
</evidence>
<dbReference type="PANTHER" id="PTHR38340:SF1">
    <property type="entry name" value="S-LAYER PROTEIN"/>
    <property type="match status" value="1"/>
</dbReference>
<dbReference type="EMBL" id="JAGIZA010000009">
    <property type="protein sequence ID" value="MBP0494153.1"/>
    <property type="molecule type" value="Genomic_DNA"/>
</dbReference>
<dbReference type="Proteomes" id="UP000677537">
    <property type="component" value="Unassembled WGS sequence"/>
</dbReference>
<dbReference type="InterPro" id="IPR001343">
    <property type="entry name" value="Hemolysn_Ca-bd"/>
</dbReference>
<comment type="subcellular location">
    <subcellularLocation>
        <location evidence="1">Secreted</location>
    </subcellularLocation>
</comment>
<dbReference type="SUPFAM" id="SSF51120">
    <property type="entry name" value="beta-Roll"/>
    <property type="match status" value="1"/>
</dbReference>